<dbReference type="PRINTS" id="PR01590">
    <property type="entry name" value="HTHFIS"/>
</dbReference>
<comment type="subcellular location">
    <subcellularLocation>
        <location evidence="1">Cytoplasm</location>
    </subcellularLocation>
</comment>
<dbReference type="InterPro" id="IPR025943">
    <property type="entry name" value="Sigma_54_int_dom_ATP-bd_2"/>
</dbReference>
<dbReference type="PROSITE" id="PS00676">
    <property type="entry name" value="SIGMA54_INTERACT_2"/>
    <property type="match status" value="1"/>
</dbReference>
<dbReference type="GO" id="GO:0006355">
    <property type="term" value="P:regulation of DNA-templated transcription"/>
    <property type="evidence" value="ECO:0007669"/>
    <property type="project" value="InterPro"/>
</dbReference>
<dbReference type="InterPro" id="IPR058031">
    <property type="entry name" value="AAA_lid_NorR"/>
</dbReference>
<dbReference type="InterPro" id="IPR003593">
    <property type="entry name" value="AAA+_ATPase"/>
</dbReference>
<dbReference type="EMBL" id="AP013035">
    <property type="protein sequence ID" value="BAT70852.1"/>
    <property type="molecule type" value="Genomic_DNA"/>
</dbReference>
<dbReference type="Gene3D" id="1.10.10.60">
    <property type="entry name" value="Homeodomain-like"/>
    <property type="match status" value="1"/>
</dbReference>
<dbReference type="Pfam" id="PF00072">
    <property type="entry name" value="Response_reg"/>
    <property type="match status" value="1"/>
</dbReference>
<dbReference type="GO" id="GO:0000160">
    <property type="term" value="P:phosphorelay signal transduction system"/>
    <property type="evidence" value="ECO:0007669"/>
    <property type="project" value="UniProtKB-KW"/>
</dbReference>
<keyword evidence="3 11" id="KW-0597">Phosphoprotein</keyword>
<dbReference type="GO" id="GO:0005524">
    <property type="term" value="F:ATP binding"/>
    <property type="evidence" value="ECO:0007669"/>
    <property type="project" value="UniProtKB-KW"/>
</dbReference>
<evidence type="ECO:0000256" key="7">
    <source>
        <dbReference type="ARBA" id="ARBA00023015"/>
    </source>
</evidence>
<dbReference type="FunFam" id="1.10.8.60:FF:000014">
    <property type="entry name" value="DNA-binding transcriptional regulator NtrC"/>
    <property type="match status" value="1"/>
</dbReference>
<keyword evidence="8" id="KW-0238">DNA-binding</keyword>
<keyword evidence="7" id="KW-0805">Transcription regulation</keyword>
<accession>A0A0S3QR95</accession>
<dbReference type="Gene3D" id="1.10.8.60">
    <property type="match status" value="1"/>
</dbReference>
<dbReference type="PROSITE" id="PS50045">
    <property type="entry name" value="SIGMA54_INTERACT_4"/>
    <property type="match status" value="1"/>
</dbReference>
<dbReference type="Proteomes" id="UP000063234">
    <property type="component" value="Chromosome"/>
</dbReference>
<dbReference type="InterPro" id="IPR025944">
    <property type="entry name" value="Sigma_54_int_dom_CS"/>
</dbReference>
<protein>
    <submittedName>
        <fullName evidence="14">Two-component system, NtrC family, nitrogen regulation response regulator NtrX</fullName>
    </submittedName>
</protein>
<evidence type="ECO:0000313" key="14">
    <source>
        <dbReference type="EMBL" id="BAT70852.1"/>
    </source>
</evidence>
<evidence type="ECO:0000256" key="10">
    <source>
        <dbReference type="ARBA" id="ARBA00023163"/>
    </source>
</evidence>
<dbReference type="Pfam" id="PF25601">
    <property type="entry name" value="AAA_lid_14"/>
    <property type="match status" value="1"/>
</dbReference>
<feature type="domain" description="Sigma-54 factor interaction" evidence="12">
    <location>
        <begin position="138"/>
        <end position="366"/>
    </location>
</feature>
<keyword evidence="4" id="KW-0547">Nucleotide-binding</keyword>
<organism evidence="14 15">
    <name type="scientific">Thermosulfidibacter takaii (strain DSM 17441 / JCM 13301 / NBRC 103674 / ABI70S6)</name>
    <dbReference type="NCBI Taxonomy" id="1298851"/>
    <lineage>
        <taxon>Bacteria</taxon>
        <taxon>Pseudomonadati</taxon>
        <taxon>Thermosulfidibacterota</taxon>
        <taxon>Thermosulfidibacteria</taxon>
        <taxon>Thermosulfidibacterales</taxon>
        <taxon>Thermosulfidibacteraceae</taxon>
    </lineage>
</organism>
<keyword evidence="9" id="KW-0010">Activator</keyword>
<dbReference type="RefSeq" id="WP_068548539.1">
    <property type="nucleotide sequence ID" value="NZ_AP013035.1"/>
</dbReference>
<sequence>MKEFILIVDDEPDILSTLKDVLEDEGYKTLGVTTGEEALSLVERELPDLVILDVWLEGIDGIEVLGQIKEKYPDIPVLIISGHGTIETAIKAVKLGAYDFIEKPIDLDRLLLKIEKALEEAKLRQEYQLLKEQQKKEIVGQSPQVKELIRQIELVAPTDCWVLIYGESGTGKELVAKKIHELSPRKNGPFVVVNCATLPEENIELELFGCEAELPPCSHPRKGKFEMANGGTLYFDEVGDMNLKVQAKVLRALEELKIERVGSNRLIDLDIRVIASTNKDLEEEVRQGRFRHELFYRLNVFPIRVPPLRERREDIPLLANFFLEQFSKKYRKEVKSISPGAMKILMSYNWPGNVRELKNLIERLVITVQKDVIAEKDLPYPLDAQQSPIFEARNLKEAKEAFEKEYILRTLKKNDWNISRTAEELGIERSHLYKKLKTYGIRREDEEDEI</sequence>
<gene>
    <name evidence="14" type="primary">ntrX</name>
    <name evidence="14" type="ORF">TST_0042</name>
</gene>
<feature type="domain" description="Response regulatory" evidence="13">
    <location>
        <begin position="4"/>
        <end position="118"/>
    </location>
</feature>
<dbReference type="PROSITE" id="PS00688">
    <property type="entry name" value="SIGMA54_INTERACT_3"/>
    <property type="match status" value="1"/>
</dbReference>
<dbReference type="CDD" id="cd17550">
    <property type="entry name" value="REC_NtrX-like"/>
    <property type="match status" value="1"/>
</dbReference>
<dbReference type="SUPFAM" id="SSF52540">
    <property type="entry name" value="P-loop containing nucleoside triphosphate hydrolases"/>
    <property type="match status" value="1"/>
</dbReference>
<dbReference type="PROSITE" id="PS50110">
    <property type="entry name" value="RESPONSE_REGULATORY"/>
    <property type="match status" value="1"/>
</dbReference>
<dbReference type="Pfam" id="PF00158">
    <property type="entry name" value="Sigma54_activat"/>
    <property type="match status" value="1"/>
</dbReference>
<dbReference type="InterPro" id="IPR011006">
    <property type="entry name" value="CheY-like_superfamily"/>
</dbReference>
<dbReference type="FunFam" id="3.40.50.2300:FF:000018">
    <property type="entry name" value="DNA-binding transcriptional regulator NtrC"/>
    <property type="match status" value="1"/>
</dbReference>
<dbReference type="FunFam" id="3.40.50.300:FF:000006">
    <property type="entry name" value="DNA-binding transcriptional regulator NtrC"/>
    <property type="match status" value="1"/>
</dbReference>
<dbReference type="KEGG" id="ttk:TST_0042"/>
<dbReference type="OrthoDB" id="9334at2"/>
<evidence type="ECO:0000259" key="13">
    <source>
        <dbReference type="PROSITE" id="PS50110"/>
    </source>
</evidence>
<evidence type="ECO:0000256" key="1">
    <source>
        <dbReference type="ARBA" id="ARBA00004496"/>
    </source>
</evidence>
<evidence type="ECO:0000256" key="9">
    <source>
        <dbReference type="ARBA" id="ARBA00023159"/>
    </source>
</evidence>
<evidence type="ECO:0000256" key="8">
    <source>
        <dbReference type="ARBA" id="ARBA00023125"/>
    </source>
</evidence>
<reference evidence="15" key="1">
    <citation type="journal article" date="2018" name="Science">
        <title>A primordial and reversible TCA cycle in a facultatively chemolithoautotrophic thermophile.</title>
        <authorList>
            <person name="Nunoura T."/>
            <person name="Chikaraishi Y."/>
            <person name="Izaki R."/>
            <person name="Suwa T."/>
            <person name="Sato T."/>
            <person name="Harada T."/>
            <person name="Mori K."/>
            <person name="Kato Y."/>
            <person name="Miyazaki M."/>
            <person name="Shimamura S."/>
            <person name="Yanagawa K."/>
            <person name="Shuto A."/>
            <person name="Ohkouchi N."/>
            <person name="Fujita N."/>
            <person name="Takaki Y."/>
            <person name="Atomi H."/>
            <person name="Takai K."/>
        </authorList>
    </citation>
    <scope>NUCLEOTIDE SEQUENCE [LARGE SCALE GENOMIC DNA]</scope>
    <source>
        <strain evidence="15">DSM 17441 / JCM 13301 / NBRC 103674 / ABI70S6</strain>
    </source>
</reference>
<dbReference type="InterPro" id="IPR001789">
    <property type="entry name" value="Sig_transdc_resp-reg_receiver"/>
</dbReference>
<dbReference type="GO" id="GO:0005737">
    <property type="term" value="C:cytoplasm"/>
    <property type="evidence" value="ECO:0007669"/>
    <property type="project" value="UniProtKB-SubCell"/>
</dbReference>
<dbReference type="Gene3D" id="3.40.50.300">
    <property type="entry name" value="P-loop containing nucleotide triphosphate hydrolases"/>
    <property type="match status" value="1"/>
</dbReference>
<feature type="modified residue" description="4-aspartylphosphate" evidence="11">
    <location>
        <position position="53"/>
    </location>
</feature>
<dbReference type="CDD" id="cd00009">
    <property type="entry name" value="AAA"/>
    <property type="match status" value="1"/>
</dbReference>
<dbReference type="InterPro" id="IPR002078">
    <property type="entry name" value="Sigma_54_int"/>
</dbReference>
<evidence type="ECO:0000256" key="11">
    <source>
        <dbReference type="PROSITE-ProRule" id="PRU00169"/>
    </source>
</evidence>
<evidence type="ECO:0000313" key="15">
    <source>
        <dbReference type="Proteomes" id="UP000063234"/>
    </source>
</evidence>
<evidence type="ECO:0000256" key="3">
    <source>
        <dbReference type="ARBA" id="ARBA00022553"/>
    </source>
</evidence>
<keyword evidence="15" id="KW-1185">Reference proteome</keyword>
<evidence type="ECO:0000256" key="5">
    <source>
        <dbReference type="ARBA" id="ARBA00022840"/>
    </source>
</evidence>
<dbReference type="SMART" id="SM00382">
    <property type="entry name" value="AAA"/>
    <property type="match status" value="1"/>
</dbReference>
<dbReference type="SMART" id="SM00448">
    <property type="entry name" value="REC"/>
    <property type="match status" value="1"/>
</dbReference>
<keyword evidence="6" id="KW-0902">Two-component regulatory system</keyword>
<dbReference type="GO" id="GO:0043565">
    <property type="term" value="F:sequence-specific DNA binding"/>
    <property type="evidence" value="ECO:0007669"/>
    <property type="project" value="InterPro"/>
</dbReference>
<evidence type="ECO:0000256" key="2">
    <source>
        <dbReference type="ARBA" id="ARBA00022490"/>
    </source>
</evidence>
<dbReference type="PATRIC" id="fig|1298851.3.peg.44"/>
<dbReference type="Gene3D" id="3.40.50.2300">
    <property type="match status" value="1"/>
</dbReference>
<proteinExistence type="predicted"/>
<dbReference type="STRING" id="1298851.TST_0042"/>
<keyword evidence="10" id="KW-0804">Transcription</keyword>
<dbReference type="InterPro" id="IPR027417">
    <property type="entry name" value="P-loop_NTPase"/>
</dbReference>
<keyword evidence="5" id="KW-0067">ATP-binding</keyword>
<evidence type="ECO:0000256" key="4">
    <source>
        <dbReference type="ARBA" id="ARBA00022741"/>
    </source>
</evidence>
<dbReference type="PANTHER" id="PTHR32071:SF17">
    <property type="entry name" value="TRANSCRIPTIONAL REGULATOR (NTRC FAMILY)"/>
    <property type="match status" value="1"/>
</dbReference>
<dbReference type="InterPro" id="IPR002197">
    <property type="entry name" value="HTH_Fis"/>
</dbReference>
<dbReference type="InterPro" id="IPR025662">
    <property type="entry name" value="Sigma_54_int_dom_ATP-bd_1"/>
</dbReference>
<dbReference type="AlphaFoldDB" id="A0A0S3QR95"/>
<dbReference type="PROSITE" id="PS00675">
    <property type="entry name" value="SIGMA54_INTERACT_1"/>
    <property type="match status" value="1"/>
</dbReference>
<dbReference type="PANTHER" id="PTHR32071">
    <property type="entry name" value="TRANSCRIPTIONAL REGULATORY PROTEIN"/>
    <property type="match status" value="1"/>
</dbReference>
<evidence type="ECO:0000256" key="6">
    <source>
        <dbReference type="ARBA" id="ARBA00023012"/>
    </source>
</evidence>
<dbReference type="InterPro" id="IPR009057">
    <property type="entry name" value="Homeodomain-like_sf"/>
</dbReference>
<evidence type="ECO:0000259" key="12">
    <source>
        <dbReference type="PROSITE" id="PS50045"/>
    </source>
</evidence>
<keyword evidence="2" id="KW-0963">Cytoplasm</keyword>
<dbReference type="SUPFAM" id="SSF46689">
    <property type="entry name" value="Homeodomain-like"/>
    <property type="match status" value="1"/>
</dbReference>
<dbReference type="Pfam" id="PF02954">
    <property type="entry name" value="HTH_8"/>
    <property type="match status" value="1"/>
</dbReference>
<dbReference type="SUPFAM" id="SSF52172">
    <property type="entry name" value="CheY-like"/>
    <property type="match status" value="1"/>
</dbReference>
<name>A0A0S3QR95_THET7</name>